<feature type="compositionally biased region" description="Low complexity" evidence="1">
    <location>
        <begin position="1"/>
        <end position="33"/>
    </location>
</feature>
<organism evidence="2 3">
    <name type="scientific">Amycolatopsis ultiminotia</name>
    <dbReference type="NCBI Taxonomy" id="543629"/>
    <lineage>
        <taxon>Bacteria</taxon>
        <taxon>Bacillati</taxon>
        <taxon>Actinomycetota</taxon>
        <taxon>Actinomycetes</taxon>
        <taxon>Pseudonocardiales</taxon>
        <taxon>Pseudonocardiaceae</taxon>
        <taxon>Amycolatopsis</taxon>
    </lineage>
</organism>
<sequence length="76" mass="7425">MKSGGAASSAAAGMAAGRTTRPAANAAASTAGRDLALRGIVAPRSSGRYGRARARRSGGGAPEAKPECDIDVKAGR</sequence>
<protein>
    <submittedName>
        <fullName evidence="2">Uncharacterized protein</fullName>
    </submittedName>
</protein>
<feature type="region of interest" description="Disordered" evidence="1">
    <location>
        <begin position="1"/>
        <end position="76"/>
    </location>
</feature>
<proteinExistence type="predicted"/>
<evidence type="ECO:0000313" key="2">
    <source>
        <dbReference type="EMBL" id="GAA3563435.1"/>
    </source>
</evidence>
<reference evidence="3" key="1">
    <citation type="journal article" date="2019" name="Int. J. Syst. Evol. Microbiol.">
        <title>The Global Catalogue of Microorganisms (GCM) 10K type strain sequencing project: providing services to taxonomists for standard genome sequencing and annotation.</title>
        <authorList>
            <consortium name="The Broad Institute Genomics Platform"/>
            <consortium name="The Broad Institute Genome Sequencing Center for Infectious Disease"/>
            <person name="Wu L."/>
            <person name="Ma J."/>
        </authorList>
    </citation>
    <scope>NUCLEOTIDE SEQUENCE [LARGE SCALE GENOMIC DNA]</scope>
    <source>
        <strain evidence="3">JCM 16898</strain>
    </source>
</reference>
<dbReference type="EMBL" id="BAAAZN010000012">
    <property type="protein sequence ID" value="GAA3563435.1"/>
    <property type="molecule type" value="Genomic_DNA"/>
</dbReference>
<dbReference type="Proteomes" id="UP001500689">
    <property type="component" value="Unassembled WGS sequence"/>
</dbReference>
<keyword evidence="3" id="KW-1185">Reference proteome</keyword>
<evidence type="ECO:0000313" key="3">
    <source>
        <dbReference type="Proteomes" id="UP001500689"/>
    </source>
</evidence>
<name>A0ABP6X9L0_9PSEU</name>
<feature type="compositionally biased region" description="Basic and acidic residues" evidence="1">
    <location>
        <begin position="64"/>
        <end position="76"/>
    </location>
</feature>
<evidence type="ECO:0000256" key="1">
    <source>
        <dbReference type="SAM" id="MobiDB-lite"/>
    </source>
</evidence>
<comment type="caution">
    <text evidence="2">The sequence shown here is derived from an EMBL/GenBank/DDBJ whole genome shotgun (WGS) entry which is preliminary data.</text>
</comment>
<accession>A0ABP6X9L0</accession>
<gene>
    <name evidence="2" type="ORF">GCM10022222_53970</name>
</gene>